<dbReference type="InterPro" id="IPR051453">
    <property type="entry name" value="MBL_Glyoxalase_II"/>
</dbReference>
<dbReference type="SUPFAM" id="SSF56281">
    <property type="entry name" value="Metallo-hydrolase/oxidoreductase"/>
    <property type="match status" value="1"/>
</dbReference>
<keyword evidence="4" id="KW-0862">Zinc</keyword>
<reference evidence="6 7" key="1">
    <citation type="submission" date="2019-05" db="EMBL/GenBank/DDBJ databases">
        <title>Genome sequences of Thalassotalea litorea 1K03283.</title>
        <authorList>
            <person name="Zhang D."/>
        </authorList>
    </citation>
    <scope>NUCLEOTIDE SEQUENCE [LARGE SCALE GENOMIC DNA]</scope>
    <source>
        <strain evidence="6 7">MCCC 1K03283</strain>
    </source>
</reference>
<name>A0A5R9IEQ2_9GAMM</name>
<evidence type="ECO:0000256" key="1">
    <source>
        <dbReference type="ARBA" id="ARBA00001947"/>
    </source>
</evidence>
<keyword evidence="2" id="KW-0479">Metal-binding</keyword>
<dbReference type="Proteomes" id="UP000307790">
    <property type="component" value="Unassembled WGS sequence"/>
</dbReference>
<proteinExistence type="predicted"/>
<dbReference type="InterPro" id="IPR036866">
    <property type="entry name" value="RibonucZ/Hydroxyglut_hydro"/>
</dbReference>
<evidence type="ECO:0000256" key="2">
    <source>
        <dbReference type="ARBA" id="ARBA00022723"/>
    </source>
</evidence>
<evidence type="ECO:0000259" key="5">
    <source>
        <dbReference type="SMART" id="SM00849"/>
    </source>
</evidence>
<dbReference type="OrthoDB" id="9802991at2"/>
<evidence type="ECO:0000313" key="7">
    <source>
        <dbReference type="Proteomes" id="UP000307790"/>
    </source>
</evidence>
<feature type="domain" description="Metallo-beta-lactamase" evidence="5">
    <location>
        <begin position="13"/>
        <end position="193"/>
    </location>
</feature>
<dbReference type="SMART" id="SM00849">
    <property type="entry name" value="Lactamase_B"/>
    <property type="match status" value="1"/>
</dbReference>
<keyword evidence="7" id="KW-1185">Reference proteome</keyword>
<evidence type="ECO:0000256" key="4">
    <source>
        <dbReference type="ARBA" id="ARBA00022833"/>
    </source>
</evidence>
<keyword evidence="3 6" id="KW-0378">Hydrolase</keyword>
<dbReference type="PANTHER" id="PTHR46233">
    <property type="entry name" value="HYDROXYACYLGLUTATHIONE HYDROLASE GLOC"/>
    <property type="match status" value="1"/>
</dbReference>
<evidence type="ECO:0000313" key="6">
    <source>
        <dbReference type="EMBL" id="TLU61853.1"/>
    </source>
</evidence>
<dbReference type="GO" id="GO:0016787">
    <property type="term" value="F:hydrolase activity"/>
    <property type="evidence" value="ECO:0007669"/>
    <property type="project" value="UniProtKB-KW"/>
</dbReference>
<dbReference type="Gene3D" id="3.60.15.10">
    <property type="entry name" value="Ribonuclease Z/Hydroxyacylglutathione hydrolase-like"/>
    <property type="match status" value="1"/>
</dbReference>
<protein>
    <submittedName>
        <fullName evidence="6">MBL fold metallo-hydrolase</fullName>
    </submittedName>
</protein>
<dbReference type="GO" id="GO:0046872">
    <property type="term" value="F:metal ion binding"/>
    <property type="evidence" value="ECO:0007669"/>
    <property type="project" value="UniProtKB-KW"/>
</dbReference>
<sequence>MLQYQIIPVTPFQQNCTLIWCDDTMEGAIIDPGGEVDRLLDAAQKQGVNLTKIFLTHAHLDHAGGTEELARREKLQIEGPHKDDQFWIDLFPEQVQRFGFEPVDAFVTNRWLEDGDSVTLGNETLEVYFCPGHTPGHVVFFHRQSKLAQVGDVLFRGSIGRTDFPRGDQQQLIASIKTKLWPLGDDVQFIPGHGPMGTFGEERATNPFVGEGVR</sequence>
<dbReference type="PANTHER" id="PTHR46233:SF3">
    <property type="entry name" value="HYDROXYACYLGLUTATHIONE HYDROLASE GLOC"/>
    <property type="match status" value="1"/>
</dbReference>
<accession>A0A5R9IEQ2</accession>
<dbReference type="InterPro" id="IPR001279">
    <property type="entry name" value="Metallo-B-lactamas"/>
</dbReference>
<comment type="cofactor">
    <cofactor evidence="1">
        <name>Zn(2+)</name>
        <dbReference type="ChEBI" id="CHEBI:29105"/>
    </cofactor>
</comment>
<comment type="caution">
    <text evidence="6">The sequence shown here is derived from an EMBL/GenBank/DDBJ whole genome shotgun (WGS) entry which is preliminary data.</text>
</comment>
<gene>
    <name evidence="6" type="ORF">FE810_13625</name>
</gene>
<dbReference type="EMBL" id="VCBC01000014">
    <property type="protein sequence ID" value="TLU61853.1"/>
    <property type="molecule type" value="Genomic_DNA"/>
</dbReference>
<dbReference type="AlphaFoldDB" id="A0A5R9IEQ2"/>
<organism evidence="6 7">
    <name type="scientific">Thalassotalea litorea</name>
    <dbReference type="NCBI Taxonomy" id="2020715"/>
    <lineage>
        <taxon>Bacteria</taxon>
        <taxon>Pseudomonadati</taxon>
        <taxon>Pseudomonadota</taxon>
        <taxon>Gammaproteobacteria</taxon>
        <taxon>Alteromonadales</taxon>
        <taxon>Colwelliaceae</taxon>
        <taxon>Thalassotalea</taxon>
    </lineage>
</organism>
<dbReference type="Pfam" id="PF00753">
    <property type="entry name" value="Lactamase_B"/>
    <property type="match status" value="1"/>
</dbReference>
<dbReference type="CDD" id="cd07737">
    <property type="entry name" value="YcbL-like_MBL-fold"/>
    <property type="match status" value="1"/>
</dbReference>
<evidence type="ECO:0000256" key="3">
    <source>
        <dbReference type="ARBA" id="ARBA00022801"/>
    </source>
</evidence>